<gene>
    <name evidence="10" type="ORF">METZ01_LOCUS18179</name>
</gene>
<evidence type="ECO:0000256" key="1">
    <source>
        <dbReference type="ARBA" id="ARBA00001913"/>
    </source>
</evidence>
<evidence type="ECO:0000256" key="5">
    <source>
        <dbReference type="ARBA" id="ARBA00010869"/>
    </source>
</evidence>
<evidence type="ECO:0000256" key="3">
    <source>
        <dbReference type="ARBA" id="ARBA00001936"/>
    </source>
</evidence>
<dbReference type="GO" id="GO:0070179">
    <property type="term" value="P:D-serine biosynthetic process"/>
    <property type="evidence" value="ECO:0007669"/>
    <property type="project" value="TreeGrafter"/>
</dbReference>
<keyword evidence="7" id="KW-0663">Pyridoxal phosphate</keyword>
<dbReference type="GO" id="GO:0018114">
    <property type="term" value="F:threonine racemase activity"/>
    <property type="evidence" value="ECO:0007669"/>
    <property type="project" value="TreeGrafter"/>
</dbReference>
<dbReference type="InterPro" id="IPR001926">
    <property type="entry name" value="TrpB-like_PALP"/>
</dbReference>
<keyword evidence="6" id="KW-0460">Magnesium</keyword>
<reference evidence="10" key="1">
    <citation type="submission" date="2018-05" db="EMBL/GenBank/DDBJ databases">
        <authorList>
            <person name="Lanie J.A."/>
            <person name="Ng W.-L."/>
            <person name="Kazmierczak K.M."/>
            <person name="Andrzejewski T.M."/>
            <person name="Davidsen T.M."/>
            <person name="Wayne K.J."/>
            <person name="Tettelin H."/>
            <person name="Glass J.I."/>
            <person name="Rusch D."/>
            <person name="Podicherti R."/>
            <person name="Tsui H.-C.T."/>
            <person name="Winkler M.E."/>
        </authorList>
    </citation>
    <scope>NUCLEOTIDE SEQUENCE</scope>
</reference>
<dbReference type="GO" id="GO:0030170">
    <property type="term" value="F:pyridoxal phosphate binding"/>
    <property type="evidence" value="ECO:0007669"/>
    <property type="project" value="InterPro"/>
</dbReference>
<dbReference type="PANTHER" id="PTHR43050">
    <property type="entry name" value="SERINE / THREONINE RACEMASE FAMILY MEMBER"/>
    <property type="match status" value="1"/>
</dbReference>
<keyword evidence="8" id="KW-0456">Lyase</keyword>
<evidence type="ECO:0000259" key="9">
    <source>
        <dbReference type="Pfam" id="PF00291"/>
    </source>
</evidence>
<name>A0A381PE82_9ZZZZ</name>
<evidence type="ECO:0000256" key="7">
    <source>
        <dbReference type="ARBA" id="ARBA00022898"/>
    </source>
</evidence>
<dbReference type="FunFam" id="3.40.50.1100:FF:000007">
    <property type="entry name" value="L-threonine dehydratase catabolic TdcB"/>
    <property type="match status" value="1"/>
</dbReference>
<dbReference type="GO" id="GO:0005524">
    <property type="term" value="F:ATP binding"/>
    <property type="evidence" value="ECO:0007669"/>
    <property type="project" value="TreeGrafter"/>
</dbReference>
<dbReference type="GO" id="GO:0030378">
    <property type="term" value="F:serine racemase activity"/>
    <property type="evidence" value="ECO:0007669"/>
    <property type="project" value="TreeGrafter"/>
</dbReference>
<accession>A0A381PE82</accession>
<evidence type="ECO:0000256" key="4">
    <source>
        <dbReference type="ARBA" id="ARBA00001946"/>
    </source>
</evidence>
<dbReference type="GO" id="GO:0003941">
    <property type="term" value="F:L-serine ammonia-lyase activity"/>
    <property type="evidence" value="ECO:0007669"/>
    <property type="project" value="TreeGrafter"/>
</dbReference>
<comment type="cofactor">
    <cofactor evidence="3">
        <name>Mn(2+)</name>
        <dbReference type="ChEBI" id="CHEBI:29035"/>
    </cofactor>
</comment>
<feature type="non-terminal residue" evidence="10">
    <location>
        <position position="1"/>
    </location>
</feature>
<evidence type="ECO:0000256" key="2">
    <source>
        <dbReference type="ARBA" id="ARBA00001933"/>
    </source>
</evidence>
<dbReference type="CDD" id="cd01562">
    <property type="entry name" value="Thr-dehyd"/>
    <property type="match status" value="1"/>
</dbReference>
<dbReference type="AlphaFoldDB" id="A0A381PE82"/>
<feature type="domain" description="Tryptophan synthase beta chain-like PALP" evidence="9">
    <location>
        <begin position="17"/>
        <end position="303"/>
    </location>
</feature>
<dbReference type="EMBL" id="UINC01000957">
    <property type="protein sequence ID" value="SUZ65325.1"/>
    <property type="molecule type" value="Genomic_DNA"/>
</dbReference>
<dbReference type="Gene3D" id="3.40.50.1100">
    <property type="match status" value="2"/>
</dbReference>
<organism evidence="10">
    <name type="scientific">marine metagenome</name>
    <dbReference type="NCBI Taxonomy" id="408172"/>
    <lineage>
        <taxon>unclassified sequences</taxon>
        <taxon>metagenomes</taxon>
        <taxon>ecological metagenomes</taxon>
    </lineage>
</organism>
<comment type="cofactor">
    <cofactor evidence="2">
        <name>pyridoxal 5'-phosphate</name>
        <dbReference type="ChEBI" id="CHEBI:597326"/>
    </cofactor>
</comment>
<dbReference type="PROSITE" id="PS00165">
    <property type="entry name" value="DEHYDRATASE_SER_THR"/>
    <property type="match status" value="1"/>
</dbReference>
<dbReference type="InterPro" id="IPR000634">
    <property type="entry name" value="Ser/Thr_deHydtase_PyrdxlP-BS"/>
</dbReference>
<dbReference type="PANTHER" id="PTHR43050:SF1">
    <property type="entry name" value="SERINE RACEMASE"/>
    <property type="match status" value="1"/>
</dbReference>
<dbReference type="Pfam" id="PF00291">
    <property type="entry name" value="PALP"/>
    <property type="match status" value="1"/>
</dbReference>
<proteinExistence type="inferred from homology"/>
<sequence>VLTKIDLDAANARLAGVVRRTPVLRSRLLDEAVGAEVHLKAEHLQRTGAFKFRGAFNAIAALNLDVRQRGIITYSSGNHAQAVARAAQIFEVPATVVMPNDAPTSKRHATESYGATIVLYDRYTERREDVTQNILSDHDFTLIPPFDHPEVIAGQSTCARELFEDSGSLDQLIVSVGGGGLISGSALAAHRVNPKCRVVGVEPEAGNDVQLSLQQGQIVEIEVPDTIADGQQTTAPGVHTFAVMQQHVDEIVTVTDSQILDAMDYLFRFQKQIVEPSGACALAAILANNVKITGSRVGVIISGGNISPERFVELMEPTWKI</sequence>
<evidence type="ECO:0000256" key="8">
    <source>
        <dbReference type="ARBA" id="ARBA00023239"/>
    </source>
</evidence>
<dbReference type="GO" id="GO:0000287">
    <property type="term" value="F:magnesium ion binding"/>
    <property type="evidence" value="ECO:0007669"/>
    <property type="project" value="TreeGrafter"/>
</dbReference>
<dbReference type="InterPro" id="IPR036052">
    <property type="entry name" value="TrpB-like_PALP_sf"/>
</dbReference>
<protein>
    <recommendedName>
        <fullName evidence="9">Tryptophan synthase beta chain-like PALP domain-containing protein</fullName>
    </recommendedName>
</protein>
<evidence type="ECO:0000313" key="10">
    <source>
        <dbReference type="EMBL" id="SUZ65325.1"/>
    </source>
</evidence>
<dbReference type="SUPFAM" id="SSF53686">
    <property type="entry name" value="Tryptophan synthase beta subunit-like PLP-dependent enzymes"/>
    <property type="match status" value="1"/>
</dbReference>
<evidence type="ECO:0000256" key="6">
    <source>
        <dbReference type="ARBA" id="ARBA00022842"/>
    </source>
</evidence>
<comment type="cofactor">
    <cofactor evidence="1">
        <name>Ca(2+)</name>
        <dbReference type="ChEBI" id="CHEBI:29108"/>
    </cofactor>
</comment>
<comment type="cofactor">
    <cofactor evidence="4">
        <name>Mg(2+)</name>
        <dbReference type="ChEBI" id="CHEBI:18420"/>
    </cofactor>
</comment>
<comment type="similarity">
    <text evidence="5">Belongs to the serine/threonine dehydratase family.</text>
</comment>